<reference evidence="2" key="1">
    <citation type="submission" date="2014-05" db="EMBL/GenBank/DDBJ databases">
        <title>The transcriptome of the halophilic microalga Tetraselmis sp. GSL018 isolated from the Great Salt Lake, Utah.</title>
        <authorList>
            <person name="Jinkerson R.E."/>
            <person name="D'Adamo S."/>
            <person name="Posewitz M.C."/>
        </authorList>
    </citation>
    <scope>NUCLEOTIDE SEQUENCE</scope>
    <source>
        <strain evidence="2">GSL018</strain>
    </source>
</reference>
<evidence type="ECO:0000313" key="2">
    <source>
        <dbReference type="EMBL" id="JAC65705.1"/>
    </source>
</evidence>
<proteinExistence type="predicted"/>
<feature type="compositionally biased region" description="Basic and acidic residues" evidence="1">
    <location>
        <begin position="33"/>
        <end position="43"/>
    </location>
</feature>
<feature type="compositionally biased region" description="Basic residues" evidence="1">
    <location>
        <begin position="1"/>
        <end position="24"/>
    </location>
</feature>
<organism evidence="2">
    <name type="scientific">Tetraselmis sp. GSL018</name>
    <dbReference type="NCBI Taxonomy" id="582737"/>
    <lineage>
        <taxon>Eukaryota</taxon>
        <taxon>Viridiplantae</taxon>
        <taxon>Chlorophyta</taxon>
        <taxon>core chlorophytes</taxon>
        <taxon>Chlorodendrophyceae</taxon>
        <taxon>Chlorodendrales</taxon>
        <taxon>Chlorodendraceae</taxon>
        <taxon>Tetraselmis</taxon>
    </lineage>
</organism>
<dbReference type="EMBL" id="GBEZ01021013">
    <property type="protein sequence ID" value="JAC65705.1"/>
    <property type="molecule type" value="Transcribed_RNA"/>
</dbReference>
<feature type="region of interest" description="Disordered" evidence="1">
    <location>
        <begin position="1"/>
        <end position="73"/>
    </location>
</feature>
<dbReference type="AlphaFoldDB" id="A0A061R4V9"/>
<sequence>DLGGGAHRRRPGHQARPVGRRRRLGAGLGAPREPARRAEDARLSPEAAPFRPPEDEGRCVLGAAPTPRLPRPLDRSLGASKPFHICNIVGGFSLFIYSNFFSTPTAVRAV</sequence>
<accession>A0A061R4V9</accession>
<gene>
    <name evidence="2" type="ORF">TSPGSL018_15459</name>
</gene>
<name>A0A061R4V9_9CHLO</name>
<evidence type="ECO:0000256" key="1">
    <source>
        <dbReference type="SAM" id="MobiDB-lite"/>
    </source>
</evidence>
<protein>
    <submittedName>
        <fullName evidence="2">Uncharacterized protein</fullName>
    </submittedName>
</protein>
<feature type="non-terminal residue" evidence="2">
    <location>
        <position position="1"/>
    </location>
</feature>